<gene>
    <name evidence="1" type="ORF">NYM_LOCUS24157</name>
</gene>
<proteinExistence type="predicted"/>
<dbReference type="AlphaFoldDB" id="A0A5K1F2L8"/>
<name>A0A5K1F2L8_9MAGN</name>
<protein>
    <submittedName>
        <fullName evidence="1">Uncharacterized protein</fullName>
    </submittedName>
</protein>
<evidence type="ECO:0000313" key="1">
    <source>
        <dbReference type="EMBL" id="VVW56900.1"/>
    </source>
</evidence>
<accession>A0A5K1F2L8</accession>
<sequence>MEPEFRPPMSEVVQSLVTLVQRANMSKRTIGSDSFTSRPVDA</sequence>
<reference evidence="1" key="1">
    <citation type="submission" date="2019-09" db="EMBL/GenBank/DDBJ databases">
        <authorList>
            <person name="Zhang L."/>
        </authorList>
    </citation>
    <scope>NUCLEOTIDE SEQUENCE</scope>
</reference>
<dbReference type="EMBL" id="LR721785">
    <property type="protein sequence ID" value="VVW56900.1"/>
    <property type="molecule type" value="Genomic_DNA"/>
</dbReference>
<organism evidence="1">
    <name type="scientific">Nymphaea colorata</name>
    <name type="common">pocket water lily</name>
    <dbReference type="NCBI Taxonomy" id="210225"/>
    <lineage>
        <taxon>Eukaryota</taxon>
        <taxon>Viridiplantae</taxon>
        <taxon>Streptophyta</taxon>
        <taxon>Embryophyta</taxon>
        <taxon>Tracheophyta</taxon>
        <taxon>Spermatophyta</taxon>
        <taxon>Magnoliopsida</taxon>
        <taxon>Nymphaeales</taxon>
        <taxon>Nymphaeaceae</taxon>
        <taxon>Nymphaea</taxon>
    </lineage>
</organism>